<reference evidence="12 13" key="1">
    <citation type="submission" date="2016-11" db="EMBL/GenBank/DDBJ databases">
        <authorList>
            <person name="Jaros S."/>
            <person name="Januszkiewicz K."/>
            <person name="Wedrychowicz H."/>
        </authorList>
    </citation>
    <scope>NUCLEOTIDE SEQUENCE [LARGE SCALE GENOMIC DNA]</scope>
    <source>
        <strain evidence="12 13">DSM 15970</strain>
    </source>
</reference>
<dbReference type="PANTHER" id="PTHR43463:SF1">
    <property type="entry name" value="NICOTINATE-NUCLEOTIDE--DIMETHYLBENZIMIDAZOLE PHOSPHORIBOSYLTRANSFERASE"/>
    <property type="match status" value="1"/>
</dbReference>
<evidence type="ECO:0000256" key="6">
    <source>
        <dbReference type="ARBA" id="ARBA00022573"/>
    </source>
</evidence>
<evidence type="ECO:0000256" key="7">
    <source>
        <dbReference type="ARBA" id="ARBA00022676"/>
    </source>
</evidence>
<dbReference type="EC" id="2.4.2.21" evidence="4 11"/>
<dbReference type="FunFam" id="3.40.50.10210:FF:000001">
    <property type="entry name" value="Nicotinate-nucleotide--dimethylbenzimidazole phosphoribosyltransferase"/>
    <property type="match status" value="1"/>
</dbReference>
<comment type="catalytic activity">
    <reaction evidence="10 11">
        <text>5,6-dimethylbenzimidazole + nicotinate beta-D-ribonucleotide = alpha-ribazole 5'-phosphate + nicotinate + H(+)</text>
        <dbReference type="Rhea" id="RHEA:11196"/>
        <dbReference type="ChEBI" id="CHEBI:15378"/>
        <dbReference type="ChEBI" id="CHEBI:15890"/>
        <dbReference type="ChEBI" id="CHEBI:32544"/>
        <dbReference type="ChEBI" id="CHEBI:57502"/>
        <dbReference type="ChEBI" id="CHEBI:57918"/>
        <dbReference type="EC" id="2.4.2.21"/>
    </reaction>
</comment>
<dbReference type="InterPro" id="IPR036087">
    <property type="entry name" value="Nict_dMeBzImd_PRibTrfase_sf"/>
</dbReference>
<evidence type="ECO:0000256" key="3">
    <source>
        <dbReference type="ARBA" id="ARBA00007110"/>
    </source>
</evidence>
<dbReference type="EMBL" id="FQYT01000027">
    <property type="protein sequence ID" value="SHJ58638.1"/>
    <property type="molecule type" value="Genomic_DNA"/>
</dbReference>
<evidence type="ECO:0000256" key="4">
    <source>
        <dbReference type="ARBA" id="ARBA00011991"/>
    </source>
</evidence>
<dbReference type="InterPro" id="IPR017846">
    <property type="entry name" value="Nict_dMeBzImd_PRibTrfase_bact"/>
</dbReference>
<evidence type="ECO:0000256" key="2">
    <source>
        <dbReference type="ARBA" id="ARBA00005049"/>
    </source>
</evidence>
<dbReference type="Proteomes" id="UP000184342">
    <property type="component" value="Unassembled WGS sequence"/>
</dbReference>
<dbReference type="InterPro" id="IPR003200">
    <property type="entry name" value="Nict_dMeBzImd_PRibTrfase"/>
</dbReference>
<comment type="pathway">
    <text evidence="2 11">Nucleoside biosynthesis; alpha-ribazole biosynthesis; alpha-ribazole from 5,6-dimethylbenzimidazole: step 1/2.</text>
</comment>
<dbReference type="NCBIfam" id="NF000996">
    <property type="entry name" value="PRK00105.1"/>
    <property type="match status" value="1"/>
</dbReference>
<dbReference type="RefSeq" id="WP_073994454.1">
    <property type="nucleotide sequence ID" value="NZ_FQYT01000027.1"/>
</dbReference>
<evidence type="ECO:0000256" key="11">
    <source>
        <dbReference type="HAMAP-Rule" id="MF_00230"/>
    </source>
</evidence>
<dbReference type="InterPro" id="IPR023195">
    <property type="entry name" value="Nict_dMeBzImd_PRibTrfase_N"/>
</dbReference>
<dbReference type="HAMAP" id="MF_00230">
    <property type="entry name" value="CobT"/>
    <property type="match status" value="1"/>
</dbReference>
<evidence type="ECO:0000313" key="13">
    <source>
        <dbReference type="Proteomes" id="UP000184342"/>
    </source>
</evidence>
<evidence type="ECO:0000256" key="5">
    <source>
        <dbReference type="ARBA" id="ARBA00015486"/>
    </source>
</evidence>
<keyword evidence="13" id="KW-1185">Reference proteome</keyword>
<dbReference type="Gene3D" id="1.10.1610.10">
    <property type="match status" value="1"/>
</dbReference>
<keyword evidence="7 11" id="KW-0328">Glycosyltransferase</keyword>
<dbReference type="GO" id="GO:0008939">
    <property type="term" value="F:nicotinate-nucleotide-dimethylbenzimidazole phosphoribosyltransferase activity"/>
    <property type="evidence" value="ECO:0007669"/>
    <property type="project" value="UniProtKB-UniRule"/>
</dbReference>
<comment type="similarity">
    <text evidence="3 11">Belongs to the CobT family.</text>
</comment>
<keyword evidence="6 11" id="KW-0169">Cobalamin biosynthesis</keyword>
<comment type="function">
    <text evidence="1 11">Catalyzes the synthesis of alpha-ribazole-5'-phosphate from nicotinate mononucleotide (NAMN) and 5,6-dimethylbenzimidazole (DMB).</text>
</comment>
<evidence type="ECO:0000256" key="8">
    <source>
        <dbReference type="ARBA" id="ARBA00022679"/>
    </source>
</evidence>
<evidence type="ECO:0000256" key="1">
    <source>
        <dbReference type="ARBA" id="ARBA00002197"/>
    </source>
</evidence>
<dbReference type="UniPathway" id="UPA00061">
    <property type="reaction ID" value="UER00516"/>
</dbReference>
<dbReference type="PANTHER" id="PTHR43463">
    <property type="entry name" value="NICOTINATE-NUCLEOTIDE--DIMETHYLBENZIMIDAZOLE PHOSPHORIBOSYLTRANSFERASE"/>
    <property type="match status" value="1"/>
</dbReference>
<name>A0A1M6KI65_9FIRM</name>
<dbReference type="STRING" id="1122934.SAMN02745691_02198"/>
<organism evidence="12 13">
    <name type="scientific">Parasporobacterium paucivorans DSM 15970</name>
    <dbReference type="NCBI Taxonomy" id="1122934"/>
    <lineage>
        <taxon>Bacteria</taxon>
        <taxon>Bacillati</taxon>
        <taxon>Bacillota</taxon>
        <taxon>Clostridia</taxon>
        <taxon>Lachnospirales</taxon>
        <taxon>Lachnospiraceae</taxon>
        <taxon>Parasporobacterium</taxon>
    </lineage>
</organism>
<evidence type="ECO:0000256" key="9">
    <source>
        <dbReference type="ARBA" id="ARBA00030686"/>
    </source>
</evidence>
<dbReference type="NCBIfam" id="TIGR03160">
    <property type="entry name" value="cobT_DBIPRT"/>
    <property type="match status" value="1"/>
</dbReference>
<feature type="active site" description="Proton acceptor" evidence="11">
    <location>
        <position position="313"/>
    </location>
</feature>
<dbReference type="Pfam" id="PF02277">
    <property type="entry name" value="DBI_PRT"/>
    <property type="match status" value="1"/>
</dbReference>
<keyword evidence="8 11" id="KW-0808">Transferase</keyword>
<protein>
    <recommendedName>
        <fullName evidence="5 11">Nicotinate-nucleotide--dimethylbenzimidazole phosphoribosyltransferase</fullName>
        <shortName evidence="11">NN:DBI PRT</shortName>
        <ecNumber evidence="4 11">2.4.2.21</ecNumber>
    </recommendedName>
    <alternativeName>
        <fullName evidence="9 11">N(1)-alpha-phosphoribosyltransferase</fullName>
    </alternativeName>
</protein>
<dbReference type="Gene3D" id="3.40.50.10210">
    <property type="match status" value="1"/>
</dbReference>
<dbReference type="SUPFAM" id="SSF52733">
    <property type="entry name" value="Nicotinate mononucleotide:5,6-dimethylbenzimidazole phosphoribosyltransferase (CobT)"/>
    <property type="match status" value="1"/>
</dbReference>
<evidence type="ECO:0000256" key="10">
    <source>
        <dbReference type="ARBA" id="ARBA00047340"/>
    </source>
</evidence>
<gene>
    <name evidence="11" type="primary">cobT</name>
    <name evidence="12" type="ORF">SAMN02745691_02198</name>
</gene>
<proteinExistence type="inferred from homology"/>
<dbReference type="AlphaFoldDB" id="A0A1M6KI65"/>
<evidence type="ECO:0000313" key="12">
    <source>
        <dbReference type="EMBL" id="SHJ58638.1"/>
    </source>
</evidence>
<dbReference type="CDD" id="cd02439">
    <property type="entry name" value="DMB-PRT_CobT"/>
    <property type="match status" value="1"/>
</dbReference>
<sequence length="349" mass="37305">MKLNEALELIRQPDSKAMDESRKRWDSIAKPLRSLGRMEEAVIKIAGIAGDSQVVLDKKAHVVMCGDNGVVEEGVSQSGSEVTAIVAENFLQVKSCVSIMCRMQGVDLFPVDVGMCSETRIIPRKIAYGTKNMAKEPAMTRQQAVDAIEVGIDMVRELKEKGYNLIGTGEMGIGNTTTSSAVTSALLGVDVESVTGKGAGLSSSALNKKIQVIKNAIELHRPDPLDPVDVLAKVGGFDIAGLMGVFIGGAAFRVPVVIDGFISSVSALLASRLDSRITGYMLASHVSQEPASVMLLEELGLNPLLVCDMRLGEGTGAVASFPILDIALEIYNKMSTFEQIELDAYEELE</sequence>
<dbReference type="OrthoDB" id="9781491at2"/>
<dbReference type="GO" id="GO:0009236">
    <property type="term" value="P:cobalamin biosynthetic process"/>
    <property type="evidence" value="ECO:0007669"/>
    <property type="project" value="UniProtKB-UniRule"/>
</dbReference>
<accession>A0A1M6KI65</accession>